<dbReference type="CDD" id="cd01026">
    <property type="entry name" value="TOPRIM_OLD"/>
    <property type="match status" value="1"/>
</dbReference>
<dbReference type="SUPFAM" id="SSF52540">
    <property type="entry name" value="P-loop containing nucleoside triphosphate hydrolases"/>
    <property type="match status" value="1"/>
</dbReference>
<keyword evidence="5" id="KW-1185">Reference proteome</keyword>
<evidence type="ECO:0000259" key="2">
    <source>
        <dbReference type="Pfam" id="PF13304"/>
    </source>
</evidence>
<dbReference type="GO" id="GO:0004519">
    <property type="term" value="F:endonuclease activity"/>
    <property type="evidence" value="ECO:0007669"/>
    <property type="project" value="UniProtKB-KW"/>
</dbReference>
<dbReference type="Pfam" id="PF13175">
    <property type="entry name" value="AAA_15"/>
    <property type="match status" value="1"/>
</dbReference>
<evidence type="ECO:0000259" key="3">
    <source>
        <dbReference type="Pfam" id="PF20469"/>
    </source>
</evidence>
<evidence type="ECO:0000313" key="4">
    <source>
        <dbReference type="EMBL" id="MFF4024409.1"/>
    </source>
</evidence>
<dbReference type="InterPro" id="IPR034139">
    <property type="entry name" value="TOPRIM_OLD"/>
</dbReference>
<name>A0ABW6TE22_9NOCA</name>
<dbReference type="EMBL" id="JBIATK010000004">
    <property type="protein sequence ID" value="MFF4024409.1"/>
    <property type="molecule type" value="Genomic_DNA"/>
</dbReference>
<comment type="caution">
    <text evidence="4">The sequence shown here is derived from an EMBL/GenBank/DDBJ whole genome shotgun (WGS) entry which is preliminary data.</text>
</comment>
<dbReference type="InterPro" id="IPR041685">
    <property type="entry name" value="AAA_GajA/Old/RecF-like"/>
</dbReference>
<proteinExistence type="predicted"/>
<accession>A0ABW6TE22</accession>
<gene>
    <name evidence="4" type="ORF">ACFYY5_16360</name>
</gene>
<keyword evidence="4" id="KW-0255">Endonuclease</keyword>
<keyword evidence="4" id="KW-0540">Nuclease</keyword>
<sequence>MYVESVTLTNFQCFGPKPVKVELEPDLTALIGANGSGKTAVCQALLRLFGITSADRQVRVSDFYVPPDELTAPGERSLTVEAVLTFPELDQEAGSSFAIPEFFHQMASTVDGALKCRIALQAAWLDDNTVDGSVTEERRVVHTFDVDYDDQWSALTAVDRGRIQMIYLPASRDGARQVSEFLRGRLWRAGRWSESFSEHVSSTAEALTTRFRGEPVVKVVEDTLTQRWQQLHSAGTDMIPGFEPLNSDLYQVVRNAELKFAPSPTGQAREAAFLSDGQRSLLHLALTATALDVEEGLVGGEHTAEFNLDSVQPPSLTIIAVEEPENSLAPFYLSRILHQVGELSNGLRAQAIVSSHSASVLSRIRPSSARYFRQSPTRETSTVRSLTLPASDSDEGKYLRQAVKAHPELYFARFVVLGEGDSEELVIPLLAEAMGVHIDRSFVAVVPLGGRHTNHFWRLLTDLAIPHATLLDLDYGRAGGGGGRIRDVCTGLLNVGIDPFEGTHGYSSPTDISDDMDIVEVKKWTAHLRKWNVFFSEPLDLDMSLLRCFWAEYTTKEKGELGPAKTDADEAVLGTDRMPTSYWNPTGEDEDTQRQLELRWYRYRFLSRSKPSTHLRVLSRMAPERLAAAPEELVALIKSIRSGIDG</sequence>
<evidence type="ECO:0000313" key="5">
    <source>
        <dbReference type="Proteomes" id="UP001602089"/>
    </source>
</evidence>
<feature type="domain" description="Endonuclease GajA/Old nuclease/RecF-like AAA" evidence="1">
    <location>
        <begin position="1"/>
        <end position="50"/>
    </location>
</feature>
<dbReference type="PANTHER" id="PTHR43581:SF4">
    <property type="entry name" value="ATP_GTP PHOSPHATASE"/>
    <property type="match status" value="1"/>
</dbReference>
<feature type="domain" description="ATPase AAA-type core" evidence="2">
    <location>
        <begin position="214"/>
        <end position="362"/>
    </location>
</feature>
<feature type="domain" description="OLD protein-like TOPRIM" evidence="3">
    <location>
        <begin position="411"/>
        <end position="474"/>
    </location>
</feature>
<reference evidence="4 5" key="1">
    <citation type="submission" date="2024-10" db="EMBL/GenBank/DDBJ databases">
        <title>The Natural Products Discovery Center: Release of the First 8490 Sequenced Strains for Exploring Actinobacteria Biosynthetic Diversity.</title>
        <authorList>
            <person name="Kalkreuter E."/>
            <person name="Kautsar S.A."/>
            <person name="Yang D."/>
            <person name="Bader C.D."/>
            <person name="Teijaro C.N."/>
            <person name="Fluegel L."/>
            <person name="Davis C.M."/>
            <person name="Simpson J.R."/>
            <person name="Lauterbach L."/>
            <person name="Steele A.D."/>
            <person name="Gui C."/>
            <person name="Meng S."/>
            <person name="Li G."/>
            <person name="Viehrig K."/>
            <person name="Ye F."/>
            <person name="Su P."/>
            <person name="Kiefer A.F."/>
            <person name="Nichols A."/>
            <person name="Cepeda A.J."/>
            <person name="Yan W."/>
            <person name="Fan B."/>
            <person name="Jiang Y."/>
            <person name="Adhikari A."/>
            <person name="Zheng C.-J."/>
            <person name="Schuster L."/>
            <person name="Cowan T.M."/>
            <person name="Smanski M.J."/>
            <person name="Chevrette M.G."/>
            <person name="De Carvalho L.P.S."/>
            <person name="Shen B."/>
        </authorList>
    </citation>
    <scope>NUCLEOTIDE SEQUENCE [LARGE SCALE GENOMIC DNA]</scope>
    <source>
        <strain evidence="4 5">NPDC001867</strain>
    </source>
</reference>
<dbReference type="InterPro" id="IPR003959">
    <property type="entry name" value="ATPase_AAA_core"/>
</dbReference>
<dbReference type="Pfam" id="PF20469">
    <property type="entry name" value="OLD-like_TOPRIM"/>
    <property type="match status" value="1"/>
</dbReference>
<dbReference type="Gene3D" id="3.40.50.300">
    <property type="entry name" value="P-loop containing nucleotide triphosphate hydrolases"/>
    <property type="match status" value="1"/>
</dbReference>
<dbReference type="RefSeq" id="WP_195021856.1">
    <property type="nucleotide sequence ID" value="NZ_JBIATK010000004.1"/>
</dbReference>
<organism evidence="4 5">
    <name type="scientific">Nocardia elegans</name>
    <dbReference type="NCBI Taxonomy" id="300029"/>
    <lineage>
        <taxon>Bacteria</taxon>
        <taxon>Bacillati</taxon>
        <taxon>Actinomycetota</taxon>
        <taxon>Actinomycetes</taxon>
        <taxon>Mycobacteriales</taxon>
        <taxon>Nocardiaceae</taxon>
        <taxon>Nocardia</taxon>
    </lineage>
</organism>
<dbReference type="InterPro" id="IPR027417">
    <property type="entry name" value="P-loop_NTPase"/>
</dbReference>
<dbReference type="InterPro" id="IPR051396">
    <property type="entry name" value="Bact_Antivir_Def_Nuclease"/>
</dbReference>
<evidence type="ECO:0000259" key="1">
    <source>
        <dbReference type="Pfam" id="PF13175"/>
    </source>
</evidence>
<dbReference type="Pfam" id="PF13304">
    <property type="entry name" value="AAA_21"/>
    <property type="match status" value="1"/>
</dbReference>
<dbReference type="Proteomes" id="UP001602089">
    <property type="component" value="Unassembled WGS sequence"/>
</dbReference>
<protein>
    <submittedName>
        <fullName evidence="4">ATP-dependent endonuclease</fullName>
    </submittedName>
</protein>
<dbReference type="PANTHER" id="PTHR43581">
    <property type="entry name" value="ATP/GTP PHOSPHATASE"/>
    <property type="match status" value="1"/>
</dbReference>
<keyword evidence="4" id="KW-0378">Hydrolase</keyword>